<dbReference type="Pfam" id="PF12796">
    <property type="entry name" value="Ank_2"/>
    <property type="match status" value="1"/>
</dbReference>
<reference evidence="1 2" key="1">
    <citation type="journal article" date="2020" name="Mol. Plant">
        <title>The Chromosome-Based Rubber Tree Genome Provides New Insights into Spurge Genome Evolution and Rubber Biosynthesis.</title>
        <authorList>
            <person name="Liu J."/>
            <person name="Shi C."/>
            <person name="Shi C.C."/>
            <person name="Li W."/>
            <person name="Zhang Q.J."/>
            <person name="Zhang Y."/>
            <person name="Li K."/>
            <person name="Lu H.F."/>
            <person name="Shi C."/>
            <person name="Zhu S.T."/>
            <person name="Xiao Z.Y."/>
            <person name="Nan H."/>
            <person name="Yue Y."/>
            <person name="Zhu X.G."/>
            <person name="Wu Y."/>
            <person name="Hong X.N."/>
            <person name="Fan G.Y."/>
            <person name="Tong Y."/>
            <person name="Zhang D."/>
            <person name="Mao C.L."/>
            <person name="Liu Y.L."/>
            <person name="Hao S.J."/>
            <person name="Liu W.Q."/>
            <person name="Lv M.Q."/>
            <person name="Zhang H.B."/>
            <person name="Liu Y."/>
            <person name="Hu-Tang G.R."/>
            <person name="Wang J.P."/>
            <person name="Wang J.H."/>
            <person name="Sun Y.H."/>
            <person name="Ni S.B."/>
            <person name="Chen W.B."/>
            <person name="Zhang X.C."/>
            <person name="Jiao Y.N."/>
            <person name="Eichler E.E."/>
            <person name="Li G.H."/>
            <person name="Liu X."/>
            <person name="Gao L.Z."/>
        </authorList>
    </citation>
    <scope>NUCLEOTIDE SEQUENCE [LARGE SCALE GENOMIC DNA]</scope>
    <source>
        <strain evidence="2">cv. GT1</strain>
        <tissue evidence="1">Leaf</tissue>
    </source>
</reference>
<proteinExistence type="predicted"/>
<name>A0A6A6N074_HEVBR</name>
<dbReference type="Gene3D" id="1.25.40.20">
    <property type="entry name" value="Ankyrin repeat-containing domain"/>
    <property type="match status" value="1"/>
</dbReference>
<dbReference type="EMBL" id="JAAGAX010000003">
    <property type="protein sequence ID" value="KAF2318787.1"/>
    <property type="molecule type" value="Genomic_DNA"/>
</dbReference>
<evidence type="ECO:0000313" key="2">
    <source>
        <dbReference type="Proteomes" id="UP000467840"/>
    </source>
</evidence>
<accession>A0A6A6N074</accession>
<dbReference type="InterPro" id="IPR002110">
    <property type="entry name" value="Ankyrin_rpt"/>
</dbReference>
<gene>
    <name evidence="1" type="ORF">GH714_010722</name>
</gene>
<comment type="caution">
    <text evidence="1">The sequence shown here is derived from an EMBL/GenBank/DDBJ whole genome shotgun (WGS) entry which is preliminary data.</text>
</comment>
<organism evidence="1 2">
    <name type="scientific">Hevea brasiliensis</name>
    <name type="common">Para rubber tree</name>
    <name type="synonym">Siphonia brasiliensis</name>
    <dbReference type="NCBI Taxonomy" id="3981"/>
    <lineage>
        <taxon>Eukaryota</taxon>
        <taxon>Viridiplantae</taxon>
        <taxon>Streptophyta</taxon>
        <taxon>Embryophyta</taxon>
        <taxon>Tracheophyta</taxon>
        <taxon>Spermatophyta</taxon>
        <taxon>Magnoliopsida</taxon>
        <taxon>eudicotyledons</taxon>
        <taxon>Gunneridae</taxon>
        <taxon>Pentapetalae</taxon>
        <taxon>rosids</taxon>
        <taxon>fabids</taxon>
        <taxon>Malpighiales</taxon>
        <taxon>Euphorbiaceae</taxon>
        <taxon>Crotonoideae</taxon>
        <taxon>Micrandreae</taxon>
        <taxon>Hevea</taxon>
    </lineage>
</organism>
<dbReference type="AlphaFoldDB" id="A0A6A6N074"/>
<keyword evidence="2" id="KW-1185">Reference proteome</keyword>
<dbReference type="SUPFAM" id="SSF48403">
    <property type="entry name" value="Ankyrin repeat"/>
    <property type="match status" value="1"/>
</dbReference>
<protein>
    <submittedName>
        <fullName evidence="1">Uncharacterized protein</fullName>
    </submittedName>
</protein>
<dbReference type="PANTHER" id="PTHR24128:SF24">
    <property type="entry name" value="ANKYRIN REPEAT PROTEIN"/>
    <property type="match status" value="1"/>
</dbReference>
<sequence length="172" mass="19633">MMGTAQFCSIHLGLRSRHIQLVLWLVEKDSDLVHLEGRETITPLHYVADHEQGNLDPLARTDQKLKMASKVGEIQGLYSIIKEDQYILERIDQLPFADTPLHIAASKGHTQFALEIMRLKPLLAKKLIQDGFSPMHLALQNQSFQTALRLADVNEQLVCLKGRWVKLLYILQ</sequence>
<dbReference type="Proteomes" id="UP000467840">
    <property type="component" value="Chromosome 10"/>
</dbReference>
<dbReference type="InterPro" id="IPR036770">
    <property type="entry name" value="Ankyrin_rpt-contain_sf"/>
</dbReference>
<evidence type="ECO:0000313" key="1">
    <source>
        <dbReference type="EMBL" id="KAF2318787.1"/>
    </source>
</evidence>
<dbReference type="PANTHER" id="PTHR24128">
    <property type="entry name" value="HOMEOBOX PROTEIN WARIAI"/>
    <property type="match status" value="1"/>
</dbReference>